<dbReference type="Proteomes" id="UP000198724">
    <property type="component" value="Unassembled WGS sequence"/>
</dbReference>
<proteinExistence type="predicted"/>
<protein>
    <submittedName>
        <fullName evidence="2">Putative restriction endonuclease</fullName>
    </submittedName>
</protein>
<dbReference type="CDD" id="cd00085">
    <property type="entry name" value="HNHc"/>
    <property type="match status" value="1"/>
</dbReference>
<keyword evidence="2" id="KW-0378">Hydrolase</keyword>
<dbReference type="PANTHER" id="PTHR14140">
    <property type="entry name" value="E3 UBIQUITIN-PROTEIN LIGASE UHRF-RELATED"/>
    <property type="match status" value="1"/>
</dbReference>
<dbReference type="GO" id="GO:0044027">
    <property type="term" value="P:negative regulation of gene expression via chromosomal CpG island methylation"/>
    <property type="evidence" value="ECO:0007669"/>
    <property type="project" value="TreeGrafter"/>
</dbReference>
<feature type="domain" description="YDG" evidence="1">
    <location>
        <begin position="7"/>
        <end position="149"/>
    </location>
</feature>
<dbReference type="InterPro" id="IPR003105">
    <property type="entry name" value="SRA_YDG"/>
</dbReference>
<dbReference type="STRING" id="1436961.SAMN05421739_10335"/>
<reference evidence="3" key="1">
    <citation type="submission" date="2016-10" db="EMBL/GenBank/DDBJ databases">
        <authorList>
            <person name="Varghese N."/>
            <person name="Submissions S."/>
        </authorList>
    </citation>
    <scope>NUCLEOTIDE SEQUENCE [LARGE SCALE GENOMIC DNA]</scope>
    <source>
        <strain evidence="3">LP51</strain>
    </source>
</reference>
<dbReference type="InterPro" id="IPR015947">
    <property type="entry name" value="PUA-like_sf"/>
</dbReference>
<dbReference type="SUPFAM" id="SSF88697">
    <property type="entry name" value="PUA domain-like"/>
    <property type="match status" value="1"/>
</dbReference>
<dbReference type="Pfam" id="PF02182">
    <property type="entry name" value="SAD_SRA"/>
    <property type="match status" value="1"/>
</dbReference>
<organism evidence="2 3">
    <name type="scientific">Pontibacter chinhatensis</name>
    <dbReference type="NCBI Taxonomy" id="1436961"/>
    <lineage>
        <taxon>Bacteria</taxon>
        <taxon>Pseudomonadati</taxon>
        <taxon>Bacteroidota</taxon>
        <taxon>Cytophagia</taxon>
        <taxon>Cytophagales</taxon>
        <taxon>Hymenobacteraceae</taxon>
        <taxon>Pontibacter</taxon>
    </lineage>
</organism>
<dbReference type="Pfam" id="PF13391">
    <property type="entry name" value="HNH_2"/>
    <property type="match status" value="1"/>
</dbReference>
<dbReference type="OrthoDB" id="67788at2"/>
<keyword evidence="3" id="KW-1185">Reference proteome</keyword>
<name>A0A1I2T9Z1_9BACT</name>
<dbReference type="Gene3D" id="1.10.30.50">
    <property type="match status" value="1"/>
</dbReference>
<dbReference type="PROSITE" id="PS51015">
    <property type="entry name" value="YDG"/>
    <property type="match status" value="1"/>
</dbReference>
<sequence length="287" mass="32738">MSKRVFGHIPNVYEGDIFESRIALSHSKVHRPNQAGISGSQKEGADSIVLSGGYEDDLDLGNIIIYTGHGGRDPNSKKQVAHQVLSDKNKALAINCQNQLPVRVIRGANHKSKHSPAFGYRYDGLYKVTDYWKKRGKSGFDVWLFRLEKLEVDRGSIFELNEDSPEYAKATRTAVIHQRINRDYQLTLKVKEVYDFHCQVCHTRIVTNAGFYAEAAHIKPLGVPHNGPDTLDNLLCLCPNHHIMFDYGGFTIEDDFKLVGLEGELYVKAEHRLNREFIRYHREHFTT</sequence>
<evidence type="ECO:0000313" key="3">
    <source>
        <dbReference type="Proteomes" id="UP000198724"/>
    </source>
</evidence>
<dbReference type="AlphaFoldDB" id="A0A1I2T9Z1"/>
<evidence type="ECO:0000259" key="1">
    <source>
        <dbReference type="PROSITE" id="PS51015"/>
    </source>
</evidence>
<dbReference type="InterPro" id="IPR036987">
    <property type="entry name" value="SRA-YDG_sf"/>
</dbReference>
<evidence type="ECO:0000313" key="2">
    <source>
        <dbReference type="EMBL" id="SFG61668.1"/>
    </source>
</evidence>
<dbReference type="EMBL" id="FOOT01000003">
    <property type="protein sequence ID" value="SFG61668.1"/>
    <property type="molecule type" value="Genomic_DNA"/>
</dbReference>
<gene>
    <name evidence="2" type="ORF">SAMN05421739_10335</name>
</gene>
<accession>A0A1I2T9Z1</accession>
<dbReference type="InterPro" id="IPR045134">
    <property type="entry name" value="UHRF1/2-like"/>
</dbReference>
<dbReference type="InterPro" id="IPR003615">
    <property type="entry name" value="HNH_nuc"/>
</dbReference>
<dbReference type="PANTHER" id="PTHR14140:SF27">
    <property type="entry name" value="OS04G0289800 PROTEIN"/>
    <property type="match status" value="1"/>
</dbReference>
<keyword evidence="2" id="KW-0255">Endonuclease</keyword>
<dbReference type="GO" id="GO:0004519">
    <property type="term" value="F:endonuclease activity"/>
    <property type="evidence" value="ECO:0007669"/>
    <property type="project" value="UniProtKB-KW"/>
</dbReference>
<dbReference type="Gene3D" id="2.30.280.10">
    <property type="entry name" value="SRA-YDG"/>
    <property type="match status" value="1"/>
</dbReference>
<dbReference type="RefSeq" id="WP_092101437.1">
    <property type="nucleotide sequence ID" value="NZ_FOOT01000003.1"/>
</dbReference>
<dbReference type="SMART" id="SM00466">
    <property type="entry name" value="SRA"/>
    <property type="match status" value="1"/>
</dbReference>
<keyword evidence="2" id="KW-0540">Nuclease</keyword>
<dbReference type="GO" id="GO:0061630">
    <property type="term" value="F:ubiquitin protein ligase activity"/>
    <property type="evidence" value="ECO:0007669"/>
    <property type="project" value="TreeGrafter"/>
</dbReference>
<dbReference type="GO" id="GO:0016567">
    <property type="term" value="P:protein ubiquitination"/>
    <property type="evidence" value="ECO:0007669"/>
    <property type="project" value="TreeGrafter"/>
</dbReference>